<feature type="non-terminal residue" evidence="11">
    <location>
        <position position="50"/>
    </location>
</feature>
<keyword evidence="7 10" id="KW-0256">Endoplasmic reticulum</keyword>
<dbReference type="EC" id="2.4.1.-" evidence="10"/>
<gene>
    <name evidence="11" type="ORF">M9458_010812</name>
</gene>
<comment type="similarity">
    <text evidence="3 10">Belongs to the glycosyltransferase 22 family.</text>
</comment>
<reference evidence="11 12" key="1">
    <citation type="submission" date="2024-05" db="EMBL/GenBank/DDBJ databases">
        <title>Genome sequencing and assembly of Indian major carp, Cirrhinus mrigala (Hamilton, 1822).</title>
        <authorList>
            <person name="Mohindra V."/>
            <person name="Chowdhury L.M."/>
            <person name="Lal K."/>
            <person name="Jena J.K."/>
        </authorList>
    </citation>
    <scope>NUCLEOTIDE SEQUENCE [LARGE SCALE GENOMIC DNA]</scope>
    <source>
        <strain evidence="11">CM1030</strain>
        <tissue evidence="11">Blood</tissue>
    </source>
</reference>
<evidence type="ECO:0000256" key="6">
    <source>
        <dbReference type="ARBA" id="ARBA00022692"/>
    </source>
</evidence>
<comment type="subcellular location">
    <subcellularLocation>
        <location evidence="1 10">Endoplasmic reticulum membrane</location>
        <topology evidence="1 10">Multi-pass membrane protein</topology>
    </subcellularLocation>
</comment>
<evidence type="ECO:0000256" key="3">
    <source>
        <dbReference type="ARBA" id="ARBA00007063"/>
    </source>
</evidence>
<evidence type="ECO:0000256" key="10">
    <source>
        <dbReference type="RuleBase" id="RU363075"/>
    </source>
</evidence>
<evidence type="ECO:0000256" key="9">
    <source>
        <dbReference type="ARBA" id="ARBA00023136"/>
    </source>
</evidence>
<keyword evidence="12" id="KW-1185">Reference proteome</keyword>
<feature type="non-terminal residue" evidence="11">
    <location>
        <position position="1"/>
    </location>
</feature>
<keyword evidence="6 10" id="KW-0812">Transmembrane</keyword>
<organism evidence="11 12">
    <name type="scientific">Cirrhinus mrigala</name>
    <name type="common">Mrigala</name>
    <dbReference type="NCBI Taxonomy" id="683832"/>
    <lineage>
        <taxon>Eukaryota</taxon>
        <taxon>Metazoa</taxon>
        <taxon>Chordata</taxon>
        <taxon>Craniata</taxon>
        <taxon>Vertebrata</taxon>
        <taxon>Euteleostomi</taxon>
        <taxon>Actinopterygii</taxon>
        <taxon>Neopterygii</taxon>
        <taxon>Teleostei</taxon>
        <taxon>Ostariophysi</taxon>
        <taxon>Cypriniformes</taxon>
        <taxon>Cyprinidae</taxon>
        <taxon>Labeoninae</taxon>
        <taxon>Labeonini</taxon>
        <taxon>Cirrhinus</taxon>
    </lineage>
</organism>
<accession>A0ABD0R279</accession>
<comment type="pathway">
    <text evidence="2">Protein modification; protein glycosylation.</text>
</comment>
<evidence type="ECO:0000256" key="7">
    <source>
        <dbReference type="ARBA" id="ARBA00022824"/>
    </source>
</evidence>
<evidence type="ECO:0000313" key="11">
    <source>
        <dbReference type="EMBL" id="KAL0192516.1"/>
    </source>
</evidence>
<dbReference type="GO" id="GO:0016757">
    <property type="term" value="F:glycosyltransferase activity"/>
    <property type="evidence" value="ECO:0007669"/>
    <property type="project" value="UniProtKB-KW"/>
</dbReference>
<dbReference type="PANTHER" id="PTHR22760">
    <property type="entry name" value="GLYCOSYLTRANSFERASE"/>
    <property type="match status" value="1"/>
</dbReference>
<evidence type="ECO:0000313" key="12">
    <source>
        <dbReference type="Proteomes" id="UP001529510"/>
    </source>
</evidence>
<proteinExistence type="inferred from homology"/>
<evidence type="ECO:0000256" key="4">
    <source>
        <dbReference type="ARBA" id="ARBA00022676"/>
    </source>
</evidence>
<keyword evidence="9 10" id="KW-0472">Membrane</keyword>
<dbReference type="PANTHER" id="PTHR22760:SF2">
    <property type="entry name" value="ALPHA-1,2-MANNOSYLTRANSFERASE ALG9"/>
    <property type="match status" value="1"/>
</dbReference>
<dbReference type="InterPro" id="IPR005599">
    <property type="entry name" value="GPI_mannosylTrfase"/>
</dbReference>
<dbReference type="GO" id="GO:0005789">
    <property type="term" value="C:endoplasmic reticulum membrane"/>
    <property type="evidence" value="ECO:0007669"/>
    <property type="project" value="UniProtKB-SubCell"/>
</dbReference>
<dbReference type="Proteomes" id="UP001529510">
    <property type="component" value="Unassembled WGS sequence"/>
</dbReference>
<keyword evidence="4 10" id="KW-0328">Glycosyltransferase</keyword>
<evidence type="ECO:0000256" key="5">
    <source>
        <dbReference type="ARBA" id="ARBA00022679"/>
    </source>
</evidence>
<sequence length="50" mass="5933">NLGRPYWLTLSPMYLWMLVFFTRPHKEERFLFPIYPLICLCGAVALSSLQ</sequence>
<comment type="caution">
    <text evidence="10">Lacks conserved residue(s) required for the propagation of feature annotation.</text>
</comment>
<keyword evidence="5" id="KW-0808">Transferase</keyword>
<evidence type="ECO:0000256" key="1">
    <source>
        <dbReference type="ARBA" id="ARBA00004477"/>
    </source>
</evidence>
<dbReference type="AlphaFoldDB" id="A0ABD0R279"/>
<comment type="caution">
    <text evidence="11">The sequence shown here is derived from an EMBL/GenBank/DDBJ whole genome shotgun (WGS) entry which is preliminary data.</text>
</comment>
<keyword evidence="8 10" id="KW-1133">Transmembrane helix</keyword>
<evidence type="ECO:0000256" key="2">
    <source>
        <dbReference type="ARBA" id="ARBA00004922"/>
    </source>
</evidence>
<dbReference type="Pfam" id="PF03901">
    <property type="entry name" value="Glyco_transf_22"/>
    <property type="match status" value="1"/>
</dbReference>
<evidence type="ECO:0000256" key="8">
    <source>
        <dbReference type="ARBA" id="ARBA00022989"/>
    </source>
</evidence>
<name>A0ABD0R279_CIRMR</name>
<dbReference type="EMBL" id="JAMKFB020000005">
    <property type="protein sequence ID" value="KAL0192516.1"/>
    <property type="molecule type" value="Genomic_DNA"/>
</dbReference>
<protein>
    <recommendedName>
        <fullName evidence="10">Mannosyltransferase</fullName>
        <ecNumber evidence="10">2.4.1.-</ecNumber>
    </recommendedName>
</protein>
<feature type="transmembrane region" description="Helical" evidence="10">
    <location>
        <begin position="30"/>
        <end position="49"/>
    </location>
</feature>